<feature type="signal peptide" evidence="1">
    <location>
        <begin position="1"/>
        <end position="26"/>
    </location>
</feature>
<dbReference type="RefSeq" id="WP_275823861.1">
    <property type="nucleotide sequence ID" value="NZ_JARHUD010000009.1"/>
</dbReference>
<evidence type="ECO:0000313" key="2">
    <source>
        <dbReference type="EMBL" id="MDF2097090.1"/>
    </source>
</evidence>
<reference evidence="2 3" key="1">
    <citation type="submission" date="2023-03" db="EMBL/GenBank/DDBJ databases">
        <title>Fodinicurvata sp. CAU 1616 isolated from sea sendiment.</title>
        <authorList>
            <person name="Kim W."/>
        </authorList>
    </citation>
    <scope>NUCLEOTIDE SEQUENCE [LARGE SCALE GENOMIC DNA]</scope>
    <source>
        <strain evidence="2 3">CAU 1616</strain>
    </source>
</reference>
<name>A0ABT5YQS8_9PROT</name>
<gene>
    <name evidence="2" type="ORF">P2G67_14000</name>
</gene>
<sequence length="194" mass="21814">MSLLRFGLRSALFAALIVLLPFTAQAQSGAPLQEDEVRRFLATLDALEELGQRYDESDFDNIEINPDDGFAPMAASLEEFRDHEGYPEFQAILADQDYTDEDRWAEVGDRTLRAYMALQIREQHPNMLQEMTAALEQIENQPGVSEEQRASMLEMMGPAVAIARSIEQVSDEDLQMAETMRPEIDAVVDAPDAM</sequence>
<dbReference type="EMBL" id="JARHUD010000009">
    <property type="protein sequence ID" value="MDF2097090.1"/>
    <property type="molecule type" value="Genomic_DNA"/>
</dbReference>
<organism evidence="2 3">
    <name type="scientific">Aquibaculum arenosum</name>
    <dbReference type="NCBI Taxonomy" id="3032591"/>
    <lineage>
        <taxon>Bacteria</taxon>
        <taxon>Pseudomonadati</taxon>
        <taxon>Pseudomonadota</taxon>
        <taxon>Alphaproteobacteria</taxon>
        <taxon>Rhodospirillales</taxon>
        <taxon>Rhodovibrionaceae</taxon>
        <taxon>Aquibaculum</taxon>
    </lineage>
</organism>
<protein>
    <recommendedName>
        <fullName evidence="4">DUF2059 domain-containing protein</fullName>
    </recommendedName>
</protein>
<feature type="chain" id="PRO_5045368804" description="DUF2059 domain-containing protein" evidence="1">
    <location>
        <begin position="27"/>
        <end position="194"/>
    </location>
</feature>
<comment type="caution">
    <text evidence="2">The sequence shown here is derived from an EMBL/GenBank/DDBJ whole genome shotgun (WGS) entry which is preliminary data.</text>
</comment>
<evidence type="ECO:0000256" key="1">
    <source>
        <dbReference type="SAM" id="SignalP"/>
    </source>
</evidence>
<keyword evidence="3" id="KW-1185">Reference proteome</keyword>
<keyword evidence="1" id="KW-0732">Signal</keyword>
<evidence type="ECO:0000313" key="3">
    <source>
        <dbReference type="Proteomes" id="UP001215503"/>
    </source>
</evidence>
<dbReference type="Proteomes" id="UP001215503">
    <property type="component" value="Unassembled WGS sequence"/>
</dbReference>
<evidence type="ECO:0008006" key="4">
    <source>
        <dbReference type="Google" id="ProtNLM"/>
    </source>
</evidence>
<proteinExistence type="predicted"/>
<accession>A0ABT5YQS8</accession>